<evidence type="ECO:0000313" key="4">
    <source>
        <dbReference type="Proteomes" id="UP000823561"/>
    </source>
</evidence>
<comment type="caution">
    <text evidence="3">The sequence shown here is derived from an EMBL/GenBank/DDBJ whole genome shotgun (WGS) entry which is preliminary data.</text>
</comment>
<dbReference type="PROSITE" id="PS50878">
    <property type="entry name" value="RT_POL"/>
    <property type="match status" value="1"/>
</dbReference>
<organism evidence="3 4">
    <name type="scientific">Alosa alosa</name>
    <name type="common">allis shad</name>
    <dbReference type="NCBI Taxonomy" id="278164"/>
    <lineage>
        <taxon>Eukaryota</taxon>
        <taxon>Metazoa</taxon>
        <taxon>Chordata</taxon>
        <taxon>Craniata</taxon>
        <taxon>Vertebrata</taxon>
        <taxon>Euteleostomi</taxon>
        <taxon>Actinopterygii</taxon>
        <taxon>Neopterygii</taxon>
        <taxon>Teleostei</taxon>
        <taxon>Clupei</taxon>
        <taxon>Clupeiformes</taxon>
        <taxon>Clupeoidei</taxon>
        <taxon>Clupeidae</taxon>
        <taxon>Alosa</taxon>
    </lineage>
</organism>
<feature type="region of interest" description="Disordered" evidence="1">
    <location>
        <begin position="44"/>
        <end position="69"/>
    </location>
</feature>
<evidence type="ECO:0000256" key="1">
    <source>
        <dbReference type="SAM" id="MobiDB-lite"/>
    </source>
</evidence>
<feature type="compositionally biased region" description="Low complexity" evidence="1">
    <location>
        <begin position="1"/>
        <end position="14"/>
    </location>
</feature>
<keyword evidence="4" id="KW-1185">Reference proteome</keyword>
<evidence type="ECO:0000259" key="2">
    <source>
        <dbReference type="PROSITE" id="PS50878"/>
    </source>
</evidence>
<sequence length="314" mass="34932">MASASVSMSSSSGSTLGFEDYSLYSNMSDDQLLQLAIERSLMEGCTSTPAAEPPRAPQTAAPPARPNAVIRRRPPARIPEHEPEPPPCPSNPPRANRFVDDAVNMAHPPVLGLCKHLCQDTLCGLSSAFNTIIPARLQDRLYQLNVPDPTCRWIIDFLSGRKQHVRMGRRVSDHRTISTGAPQGCVLFPLLFSLYTNHCTSSHKSVKLLKFVDDTTLIGLTFGGDESAYRREIDILLTWCSDNNLELNAAKTVEIVVDFKRNPASLAPIILHDIPVNTVESLRFRGTIISHDLNWEHNISSLIKKAHQRMFFLR</sequence>
<feature type="compositionally biased region" description="Low complexity" evidence="1">
    <location>
        <begin position="57"/>
        <end position="69"/>
    </location>
</feature>
<gene>
    <name evidence="3" type="ORF">AALO_G00107890</name>
</gene>
<feature type="domain" description="Reverse transcriptase" evidence="2">
    <location>
        <begin position="1"/>
        <end position="289"/>
    </location>
</feature>
<dbReference type="InterPro" id="IPR000477">
    <property type="entry name" value="RT_dom"/>
</dbReference>
<dbReference type="EMBL" id="JADWDJ010000008">
    <property type="protein sequence ID" value="KAG5276634.1"/>
    <property type="molecule type" value="Genomic_DNA"/>
</dbReference>
<reference evidence="3" key="1">
    <citation type="submission" date="2020-10" db="EMBL/GenBank/DDBJ databases">
        <title>Chromosome-scale genome assembly of the Allis shad, Alosa alosa.</title>
        <authorList>
            <person name="Margot Z."/>
            <person name="Christophe K."/>
            <person name="Cabau C."/>
            <person name="Louis A."/>
            <person name="Berthelot C."/>
            <person name="Parey E."/>
            <person name="Roest Crollius H."/>
            <person name="Montfort J."/>
            <person name="Robinson-Rechavi M."/>
            <person name="Bucao C."/>
            <person name="Bouchez O."/>
            <person name="Gislard M."/>
            <person name="Lluch J."/>
            <person name="Milhes M."/>
            <person name="Lampietro C."/>
            <person name="Lopez Roques C."/>
            <person name="Donnadieu C."/>
            <person name="Braasch I."/>
            <person name="Desvignes T."/>
            <person name="Postlethwait J."/>
            <person name="Bobe J."/>
            <person name="Guiguen Y."/>
        </authorList>
    </citation>
    <scope>NUCLEOTIDE SEQUENCE</scope>
    <source>
        <strain evidence="3">M-15738</strain>
        <tissue evidence="3">Blood</tissue>
    </source>
</reference>
<protein>
    <recommendedName>
        <fullName evidence="2">Reverse transcriptase domain-containing protein</fullName>
    </recommendedName>
</protein>
<dbReference type="PANTHER" id="PTHR33332">
    <property type="entry name" value="REVERSE TRANSCRIPTASE DOMAIN-CONTAINING PROTEIN"/>
    <property type="match status" value="1"/>
</dbReference>
<dbReference type="Pfam" id="PF00078">
    <property type="entry name" value="RVT_1"/>
    <property type="match status" value="1"/>
</dbReference>
<name>A0AAV6GNC6_9TELE</name>
<accession>A0AAV6GNC6</accession>
<evidence type="ECO:0000313" key="3">
    <source>
        <dbReference type="EMBL" id="KAG5276634.1"/>
    </source>
</evidence>
<feature type="region of interest" description="Disordered" evidence="1">
    <location>
        <begin position="1"/>
        <end position="20"/>
    </location>
</feature>
<dbReference type="Proteomes" id="UP000823561">
    <property type="component" value="Chromosome 8"/>
</dbReference>
<proteinExistence type="predicted"/>
<dbReference type="AlphaFoldDB" id="A0AAV6GNC6"/>